<dbReference type="PANTHER" id="PTHR34477">
    <property type="entry name" value="UPF0213 PROTEIN YHBQ"/>
    <property type="match status" value="1"/>
</dbReference>
<dbReference type="InterPro" id="IPR035901">
    <property type="entry name" value="GIY-YIG_endonuc_sf"/>
</dbReference>
<gene>
    <name evidence="3" type="ORF">IAC06_05020</name>
</gene>
<reference evidence="3" key="2">
    <citation type="journal article" date="2021" name="PeerJ">
        <title>Extensive microbial diversity within the chicken gut microbiome revealed by metagenomics and culture.</title>
        <authorList>
            <person name="Gilroy R."/>
            <person name="Ravi A."/>
            <person name="Getino M."/>
            <person name="Pursley I."/>
            <person name="Horton D.L."/>
            <person name="Alikhan N.F."/>
            <person name="Baker D."/>
            <person name="Gharbi K."/>
            <person name="Hall N."/>
            <person name="Watson M."/>
            <person name="Adriaenssens E.M."/>
            <person name="Foster-Nyarko E."/>
            <person name="Jarju S."/>
            <person name="Secka A."/>
            <person name="Antonio M."/>
            <person name="Oren A."/>
            <person name="Chaudhuri R.R."/>
            <person name="La Ragione R."/>
            <person name="Hildebrand F."/>
            <person name="Pallen M.J."/>
        </authorList>
    </citation>
    <scope>NUCLEOTIDE SEQUENCE</scope>
    <source>
        <strain evidence="3">B1-20833</strain>
    </source>
</reference>
<dbReference type="CDD" id="cd10448">
    <property type="entry name" value="GIY-YIG_unchar_3"/>
    <property type="match status" value="1"/>
</dbReference>
<evidence type="ECO:0000313" key="4">
    <source>
        <dbReference type="Proteomes" id="UP000823661"/>
    </source>
</evidence>
<proteinExistence type="inferred from homology"/>
<dbReference type="SUPFAM" id="SSF82771">
    <property type="entry name" value="GIY-YIG endonuclease"/>
    <property type="match status" value="1"/>
</dbReference>
<comment type="caution">
    <text evidence="3">The sequence shown here is derived from an EMBL/GenBank/DDBJ whole genome shotgun (WGS) entry which is preliminary data.</text>
</comment>
<evidence type="ECO:0000256" key="1">
    <source>
        <dbReference type="ARBA" id="ARBA00007435"/>
    </source>
</evidence>
<dbReference type="EMBL" id="JADIMI010000050">
    <property type="protein sequence ID" value="MBO8452227.1"/>
    <property type="molecule type" value="Genomic_DNA"/>
</dbReference>
<name>A0A9D9ES18_9BACT</name>
<dbReference type="Pfam" id="PF01541">
    <property type="entry name" value="GIY-YIG"/>
    <property type="match status" value="1"/>
</dbReference>
<sequence>MYNKYYVYIMTSSKNTAMYIGVTNNLHRRVLEHKSGQISGFTQKYCCHKLVYYEEFSDIEQAIEREKILKGWKRDKKNKLVEAVNPLYDELFVDE</sequence>
<dbReference type="Proteomes" id="UP000823661">
    <property type="component" value="Unassembled WGS sequence"/>
</dbReference>
<feature type="domain" description="GIY-YIG" evidence="2">
    <location>
        <begin position="3"/>
        <end position="79"/>
    </location>
</feature>
<dbReference type="PANTHER" id="PTHR34477:SF5">
    <property type="entry name" value="BSL5627 PROTEIN"/>
    <property type="match status" value="1"/>
</dbReference>
<dbReference type="PROSITE" id="PS50164">
    <property type="entry name" value="GIY_YIG"/>
    <property type="match status" value="1"/>
</dbReference>
<accession>A0A9D9ES18</accession>
<evidence type="ECO:0000259" key="2">
    <source>
        <dbReference type="PROSITE" id="PS50164"/>
    </source>
</evidence>
<dbReference type="SMART" id="SM00465">
    <property type="entry name" value="GIYc"/>
    <property type="match status" value="1"/>
</dbReference>
<dbReference type="InterPro" id="IPR000305">
    <property type="entry name" value="GIY-YIG_endonuc"/>
</dbReference>
<dbReference type="Gene3D" id="3.40.1440.10">
    <property type="entry name" value="GIY-YIG endonuclease"/>
    <property type="match status" value="1"/>
</dbReference>
<dbReference type="InterPro" id="IPR050190">
    <property type="entry name" value="UPF0213_domain"/>
</dbReference>
<protein>
    <submittedName>
        <fullName evidence="3">GIY-YIG nuclease family protein</fullName>
    </submittedName>
</protein>
<reference evidence="3" key="1">
    <citation type="submission" date="2020-10" db="EMBL/GenBank/DDBJ databases">
        <authorList>
            <person name="Gilroy R."/>
        </authorList>
    </citation>
    <scope>NUCLEOTIDE SEQUENCE</scope>
    <source>
        <strain evidence="3">B1-20833</strain>
    </source>
</reference>
<organism evidence="3 4">
    <name type="scientific">Candidatus Cryptobacteroides intestinavium</name>
    <dbReference type="NCBI Taxonomy" id="2840766"/>
    <lineage>
        <taxon>Bacteria</taxon>
        <taxon>Pseudomonadati</taxon>
        <taxon>Bacteroidota</taxon>
        <taxon>Bacteroidia</taxon>
        <taxon>Bacteroidales</taxon>
        <taxon>Candidatus Cryptobacteroides</taxon>
    </lineage>
</organism>
<dbReference type="AlphaFoldDB" id="A0A9D9ES18"/>
<comment type="similarity">
    <text evidence="1">Belongs to the UPF0213 family.</text>
</comment>
<evidence type="ECO:0000313" key="3">
    <source>
        <dbReference type="EMBL" id="MBO8452227.1"/>
    </source>
</evidence>